<dbReference type="Proteomes" id="UP000295455">
    <property type="component" value="Unassembled WGS sequence"/>
</dbReference>
<dbReference type="RefSeq" id="WP_243652288.1">
    <property type="nucleotide sequence ID" value="NZ_OX156936.1"/>
</dbReference>
<evidence type="ECO:0000313" key="2">
    <source>
        <dbReference type="Proteomes" id="UP000295455"/>
    </source>
</evidence>
<accession>A0A4R1RAV7</accession>
<dbReference type="AlphaFoldDB" id="A0A4R1RAV7"/>
<name>A0A4R1RAV7_9FLAO</name>
<evidence type="ECO:0000313" key="1">
    <source>
        <dbReference type="EMBL" id="TCL62891.1"/>
    </source>
</evidence>
<organism evidence="1 2">
    <name type="scientific">Mariniflexile fucanivorans</name>
    <dbReference type="NCBI Taxonomy" id="264023"/>
    <lineage>
        <taxon>Bacteria</taxon>
        <taxon>Pseudomonadati</taxon>
        <taxon>Bacteroidota</taxon>
        <taxon>Flavobacteriia</taxon>
        <taxon>Flavobacteriales</taxon>
        <taxon>Flavobacteriaceae</taxon>
        <taxon>Mariniflexile</taxon>
    </lineage>
</organism>
<keyword evidence="2" id="KW-1185">Reference proteome</keyword>
<proteinExistence type="predicted"/>
<dbReference type="EMBL" id="SLUP01000011">
    <property type="protein sequence ID" value="TCL62891.1"/>
    <property type="molecule type" value="Genomic_DNA"/>
</dbReference>
<comment type="caution">
    <text evidence="1">The sequence shown here is derived from an EMBL/GenBank/DDBJ whole genome shotgun (WGS) entry which is preliminary data.</text>
</comment>
<gene>
    <name evidence="1" type="ORF">EV196_11187</name>
</gene>
<reference evidence="1 2" key="1">
    <citation type="submission" date="2019-03" db="EMBL/GenBank/DDBJ databases">
        <title>Genomic Encyclopedia of Type Strains, Phase IV (KMG-IV): sequencing the most valuable type-strain genomes for metagenomic binning, comparative biology and taxonomic classification.</title>
        <authorList>
            <person name="Goeker M."/>
        </authorList>
    </citation>
    <scope>NUCLEOTIDE SEQUENCE [LARGE SCALE GENOMIC DNA]</scope>
    <source>
        <strain evidence="1 2">DSM 18792</strain>
    </source>
</reference>
<sequence>MFIVLCTSCNAQNKKSNQIIVNGTELVLISNDYEFTEGPAADKKGMFFLPTNRMTEFYNGMQKPI</sequence>
<protein>
    <submittedName>
        <fullName evidence="1">Uncharacterized protein</fullName>
    </submittedName>
</protein>